<feature type="signal peptide" evidence="1">
    <location>
        <begin position="1"/>
        <end position="24"/>
    </location>
</feature>
<dbReference type="Proteomes" id="UP000789803">
    <property type="component" value="Unassembled WGS sequence"/>
</dbReference>
<dbReference type="SUPFAM" id="SSF53850">
    <property type="entry name" value="Periplasmic binding protein-like II"/>
    <property type="match status" value="1"/>
</dbReference>
<dbReference type="RefSeq" id="WP_229933621.1">
    <property type="nucleotide sequence ID" value="NZ_CAJHOF010000027.1"/>
</dbReference>
<dbReference type="Pfam" id="PF09084">
    <property type="entry name" value="NMT1"/>
    <property type="match status" value="1"/>
</dbReference>
<feature type="domain" description="SsuA/THI5-like" evidence="2">
    <location>
        <begin position="109"/>
        <end position="258"/>
    </location>
</feature>
<protein>
    <recommendedName>
        <fullName evidence="2">SsuA/THI5-like domain-containing protein</fullName>
    </recommendedName>
</protein>
<keyword evidence="1" id="KW-0732">Signal</keyword>
<dbReference type="Gene3D" id="3.40.190.10">
    <property type="entry name" value="Periplasmic binding protein-like II"/>
    <property type="match status" value="2"/>
</dbReference>
<evidence type="ECO:0000259" key="2">
    <source>
        <dbReference type="Pfam" id="PF09084"/>
    </source>
</evidence>
<evidence type="ECO:0000313" key="3">
    <source>
        <dbReference type="EMBL" id="CAD7289771.1"/>
    </source>
</evidence>
<dbReference type="PANTHER" id="PTHR30024">
    <property type="entry name" value="ALIPHATIC SULFONATES-BINDING PROTEIN-RELATED"/>
    <property type="match status" value="1"/>
</dbReference>
<proteinExistence type="predicted"/>
<dbReference type="EMBL" id="CAJHOF010000027">
    <property type="protein sequence ID" value="CAD7289771.1"/>
    <property type="molecule type" value="Genomic_DNA"/>
</dbReference>
<gene>
    <name evidence="3" type="ORF">LMG7974_01854</name>
</gene>
<dbReference type="InterPro" id="IPR015168">
    <property type="entry name" value="SsuA/THI5"/>
</dbReference>
<keyword evidence="4" id="KW-1185">Reference proteome</keyword>
<accession>A0ABM8QA83</accession>
<evidence type="ECO:0000256" key="1">
    <source>
        <dbReference type="SAM" id="SignalP"/>
    </source>
</evidence>
<dbReference type="InterPro" id="IPR027024">
    <property type="entry name" value="UCP027386_ABC_sbc_TM0202"/>
</dbReference>
<name>A0ABM8QA83_9BACT</name>
<comment type="caution">
    <text evidence="3">The sequence shown here is derived from an EMBL/GenBank/DDBJ whole genome shotgun (WGS) entry which is preliminary data.</text>
</comment>
<reference evidence="3 4" key="1">
    <citation type="submission" date="2020-11" db="EMBL/GenBank/DDBJ databases">
        <authorList>
            <person name="Peeters C."/>
        </authorList>
    </citation>
    <scope>NUCLEOTIDE SEQUENCE [LARGE SCALE GENOMIC DNA]</scope>
    <source>
        <strain evidence="3 4">LMG 7974</strain>
    </source>
</reference>
<sequence>MNKREFLKLSTAFGVSMMAPNLMAKQSISLYGAPALPSVTMAIAALQGKSSKTHDITFKTWKNPDQLRAGVANGLINATMAPLNVGINLLNQGFDFKLLNILAFGVLCVMSKDESIKNIADLKGKKIILPFKNDMPDIIFRAIIKKLELNESEYELTYVQSPPEVLGLFLQKEYDAAIMLEPLASVCELRAKKIGLSVKRAFWIHDEYARAFNKPAIIPQAGIIIQSKFYEQNKEFFDTYESDLKAALNFISSNPQSAAEIGSNYLPTPSKALVNSFKISKLAVTRASELGDEIFDFINMIYEFNPKLIGGKIPPKSYLL</sequence>
<evidence type="ECO:0000313" key="4">
    <source>
        <dbReference type="Proteomes" id="UP000789803"/>
    </source>
</evidence>
<organism evidence="3 4">
    <name type="scientific">Campylobacter majalis</name>
    <dbReference type="NCBI Taxonomy" id="2790656"/>
    <lineage>
        <taxon>Bacteria</taxon>
        <taxon>Pseudomonadati</taxon>
        <taxon>Campylobacterota</taxon>
        <taxon>Epsilonproteobacteria</taxon>
        <taxon>Campylobacterales</taxon>
        <taxon>Campylobacteraceae</taxon>
        <taxon>Campylobacter</taxon>
    </lineage>
</organism>
<dbReference type="PANTHER" id="PTHR30024:SF46">
    <property type="entry name" value="ABC TRANSPORTER, SUBSTRATE-BINDING LIPOPROTEIN"/>
    <property type="match status" value="1"/>
</dbReference>
<feature type="chain" id="PRO_5047042983" description="SsuA/THI5-like domain-containing protein" evidence="1">
    <location>
        <begin position="25"/>
        <end position="320"/>
    </location>
</feature>
<dbReference type="PIRSF" id="PIRSF027386">
    <property type="entry name" value="UCP027386_ABC_sbc_TM0202"/>
    <property type="match status" value="1"/>
</dbReference>